<dbReference type="CDD" id="cd09891">
    <property type="entry name" value="NGN_Bact_1"/>
    <property type="match status" value="1"/>
</dbReference>
<dbReference type="SUPFAM" id="SSF50104">
    <property type="entry name" value="Translation proteins SH3-like domain"/>
    <property type="match status" value="1"/>
</dbReference>
<dbReference type="SMART" id="SM00739">
    <property type="entry name" value="KOW"/>
    <property type="match status" value="1"/>
</dbReference>
<dbReference type="NCBIfam" id="TIGR00922">
    <property type="entry name" value="nusG"/>
    <property type="match status" value="1"/>
</dbReference>
<evidence type="ECO:0000313" key="10">
    <source>
        <dbReference type="EMBL" id="WFD12412.1"/>
    </source>
</evidence>
<dbReference type="SMART" id="SM00738">
    <property type="entry name" value="NGN"/>
    <property type="match status" value="1"/>
</dbReference>
<dbReference type="Pfam" id="PF02357">
    <property type="entry name" value="NusG"/>
    <property type="match status" value="1"/>
</dbReference>
<protein>
    <recommendedName>
        <fullName evidence="5 6">Transcription termination/antitermination protein NusG</fullName>
    </recommendedName>
</protein>
<accession>A0ABY8EHG9</accession>
<proteinExistence type="inferred from homology"/>
<dbReference type="Gene3D" id="3.30.70.940">
    <property type="entry name" value="NusG, N-terminal domain"/>
    <property type="match status" value="1"/>
</dbReference>
<dbReference type="CDD" id="cd06091">
    <property type="entry name" value="KOW_NusG"/>
    <property type="match status" value="1"/>
</dbReference>
<dbReference type="InterPro" id="IPR043425">
    <property type="entry name" value="NusG-like"/>
</dbReference>
<keyword evidence="4 5" id="KW-0804">Transcription</keyword>
<keyword evidence="3 5" id="KW-0805">Transcription regulation</keyword>
<name>A0ABY8EHG9_9FIRM</name>
<reference evidence="10 11" key="1">
    <citation type="submission" date="2023-03" db="EMBL/GenBank/DDBJ databases">
        <title>Complete genome sequence of Tepidibacter sp. SWIR-1, isolated from a deep-sea hydrothermal vent.</title>
        <authorList>
            <person name="Li X."/>
        </authorList>
    </citation>
    <scope>NUCLEOTIDE SEQUENCE [LARGE SCALE GENOMIC DNA]</scope>
    <source>
        <strain evidence="10 11">SWIR-1</strain>
    </source>
</reference>
<dbReference type="Gene3D" id="2.30.30.30">
    <property type="match status" value="1"/>
</dbReference>
<dbReference type="SUPFAM" id="SSF82679">
    <property type="entry name" value="N-utilization substance G protein NusG, N-terminal domain"/>
    <property type="match status" value="1"/>
</dbReference>
<feature type="domain" description="NusG-like N-terminal" evidence="8">
    <location>
        <begin position="6"/>
        <end position="114"/>
    </location>
</feature>
<evidence type="ECO:0000256" key="4">
    <source>
        <dbReference type="ARBA" id="ARBA00023163"/>
    </source>
</evidence>
<evidence type="ECO:0000259" key="8">
    <source>
        <dbReference type="SMART" id="SM00738"/>
    </source>
</evidence>
<dbReference type="Proteomes" id="UP001222800">
    <property type="component" value="Chromosome"/>
</dbReference>
<feature type="domain" description="KOW" evidence="9">
    <location>
        <begin position="120"/>
        <end position="147"/>
    </location>
</feature>
<keyword evidence="2 5" id="KW-0889">Transcription antitermination</keyword>
<dbReference type="InterPro" id="IPR001062">
    <property type="entry name" value="Transcrpt_antiterm_NusG"/>
</dbReference>
<dbReference type="InterPro" id="IPR008991">
    <property type="entry name" value="Translation_prot_SH3-like_sf"/>
</dbReference>
<dbReference type="InterPro" id="IPR005824">
    <property type="entry name" value="KOW"/>
</dbReference>
<dbReference type="InterPro" id="IPR014722">
    <property type="entry name" value="Rib_uL2_dom2"/>
</dbReference>
<organism evidence="10 11">
    <name type="scientific">Tepidibacter hydrothermalis</name>
    <dbReference type="NCBI Taxonomy" id="3036126"/>
    <lineage>
        <taxon>Bacteria</taxon>
        <taxon>Bacillati</taxon>
        <taxon>Bacillota</taxon>
        <taxon>Clostridia</taxon>
        <taxon>Peptostreptococcales</taxon>
        <taxon>Peptostreptococcaceae</taxon>
        <taxon>Tepidibacter</taxon>
    </lineage>
</organism>
<dbReference type="EMBL" id="CP120733">
    <property type="protein sequence ID" value="WFD12412.1"/>
    <property type="molecule type" value="Genomic_DNA"/>
</dbReference>
<dbReference type="InterPro" id="IPR047050">
    <property type="entry name" value="NGN"/>
</dbReference>
<dbReference type="PANTHER" id="PTHR30265">
    <property type="entry name" value="RHO-INTERACTING TRANSCRIPTION TERMINATION FACTOR NUSG"/>
    <property type="match status" value="1"/>
</dbReference>
<sequence>MSELEQARWYVVHTYSGHENKVKATIEKAVKTRGMEDFILDLSVPTEEIVETKNGKTKSKQRKIFPGYVLIKMIITDESWYIVRNTKGVTGFVGPGSKPVPLSEEEVKTMGVEKTTLEIDFEVGEAITVKYGPFEGFMGNIEEINLEKEVVKVLISMFGRETPVELEFDQIEKI</sequence>
<evidence type="ECO:0000256" key="6">
    <source>
        <dbReference type="NCBIfam" id="TIGR00922"/>
    </source>
</evidence>
<comment type="similarity">
    <text evidence="5 7">Belongs to the NusG family.</text>
</comment>
<dbReference type="InterPro" id="IPR036735">
    <property type="entry name" value="NGN_dom_sf"/>
</dbReference>
<dbReference type="HAMAP" id="MF_00948">
    <property type="entry name" value="NusG"/>
    <property type="match status" value="1"/>
</dbReference>
<keyword evidence="1 5" id="KW-0806">Transcription termination</keyword>
<dbReference type="RefSeq" id="WP_277734784.1">
    <property type="nucleotide sequence ID" value="NZ_CP120733.1"/>
</dbReference>
<evidence type="ECO:0000313" key="11">
    <source>
        <dbReference type="Proteomes" id="UP001222800"/>
    </source>
</evidence>
<gene>
    <name evidence="5 10" type="primary">nusG</name>
    <name evidence="10" type="ORF">P4S50_19115</name>
</gene>
<dbReference type="InterPro" id="IPR006645">
    <property type="entry name" value="NGN-like_dom"/>
</dbReference>
<evidence type="ECO:0000256" key="1">
    <source>
        <dbReference type="ARBA" id="ARBA00022472"/>
    </source>
</evidence>
<dbReference type="PRINTS" id="PR00338">
    <property type="entry name" value="NUSGTNSCPFCT"/>
</dbReference>
<keyword evidence="11" id="KW-1185">Reference proteome</keyword>
<dbReference type="PANTHER" id="PTHR30265:SF2">
    <property type="entry name" value="TRANSCRIPTION TERMINATION_ANTITERMINATION PROTEIN NUSG"/>
    <property type="match status" value="1"/>
</dbReference>
<dbReference type="PROSITE" id="PS01014">
    <property type="entry name" value="NUSG"/>
    <property type="match status" value="1"/>
</dbReference>
<dbReference type="InterPro" id="IPR015869">
    <property type="entry name" value="Transcrpt_antiterm_NusG_bac_CS"/>
</dbReference>
<evidence type="ECO:0000259" key="9">
    <source>
        <dbReference type="SMART" id="SM00739"/>
    </source>
</evidence>
<evidence type="ECO:0000256" key="2">
    <source>
        <dbReference type="ARBA" id="ARBA00022814"/>
    </source>
</evidence>
<evidence type="ECO:0000256" key="5">
    <source>
        <dbReference type="HAMAP-Rule" id="MF_00948"/>
    </source>
</evidence>
<comment type="function">
    <text evidence="5 7">Participates in transcription elongation, termination and antitermination.</text>
</comment>
<evidence type="ECO:0000256" key="7">
    <source>
        <dbReference type="RuleBase" id="RU000538"/>
    </source>
</evidence>
<evidence type="ECO:0000256" key="3">
    <source>
        <dbReference type="ARBA" id="ARBA00023015"/>
    </source>
</evidence>